<gene>
    <name evidence="2" type="ORF">BU23DRAFT_186151</name>
</gene>
<evidence type="ECO:0000313" key="3">
    <source>
        <dbReference type="Proteomes" id="UP000800036"/>
    </source>
</evidence>
<dbReference type="EMBL" id="ML976694">
    <property type="protein sequence ID" value="KAF1971324.1"/>
    <property type="molecule type" value="Genomic_DNA"/>
</dbReference>
<protein>
    <submittedName>
        <fullName evidence="2">Uncharacterized protein</fullName>
    </submittedName>
</protein>
<dbReference type="AlphaFoldDB" id="A0A6A5V2T5"/>
<keyword evidence="3" id="KW-1185">Reference proteome</keyword>
<evidence type="ECO:0000256" key="1">
    <source>
        <dbReference type="SAM" id="MobiDB-lite"/>
    </source>
</evidence>
<accession>A0A6A5V2T5</accession>
<reference evidence="2" key="1">
    <citation type="journal article" date="2020" name="Stud. Mycol.">
        <title>101 Dothideomycetes genomes: a test case for predicting lifestyles and emergence of pathogens.</title>
        <authorList>
            <person name="Haridas S."/>
            <person name="Albert R."/>
            <person name="Binder M."/>
            <person name="Bloem J."/>
            <person name="Labutti K."/>
            <person name="Salamov A."/>
            <person name="Andreopoulos B."/>
            <person name="Baker S."/>
            <person name="Barry K."/>
            <person name="Bills G."/>
            <person name="Bluhm B."/>
            <person name="Cannon C."/>
            <person name="Castanera R."/>
            <person name="Culley D."/>
            <person name="Daum C."/>
            <person name="Ezra D."/>
            <person name="Gonzalez J."/>
            <person name="Henrissat B."/>
            <person name="Kuo A."/>
            <person name="Liang C."/>
            <person name="Lipzen A."/>
            <person name="Lutzoni F."/>
            <person name="Magnuson J."/>
            <person name="Mondo S."/>
            <person name="Nolan M."/>
            <person name="Ohm R."/>
            <person name="Pangilinan J."/>
            <person name="Park H.-J."/>
            <person name="Ramirez L."/>
            <person name="Alfaro M."/>
            <person name="Sun H."/>
            <person name="Tritt A."/>
            <person name="Yoshinaga Y."/>
            <person name="Zwiers L.-H."/>
            <person name="Turgeon B."/>
            <person name="Goodwin S."/>
            <person name="Spatafora J."/>
            <person name="Crous P."/>
            <person name="Grigoriev I."/>
        </authorList>
    </citation>
    <scope>NUCLEOTIDE SEQUENCE</scope>
    <source>
        <strain evidence="2">CBS 107.79</strain>
    </source>
</reference>
<proteinExistence type="predicted"/>
<organism evidence="2 3">
    <name type="scientific">Bimuria novae-zelandiae CBS 107.79</name>
    <dbReference type="NCBI Taxonomy" id="1447943"/>
    <lineage>
        <taxon>Eukaryota</taxon>
        <taxon>Fungi</taxon>
        <taxon>Dikarya</taxon>
        <taxon>Ascomycota</taxon>
        <taxon>Pezizomycotina</taxon>
        <taxon>Dothideomycetes</taxon>
        <taxon>Pleosporomycetidae</taxon>
        <taxon>Pleosporales</taxon>
        <taxon>Massarineae</taxon>
        <taxon>Didymosphaeriaceae</taxon>
        <taxon>Bimuria</taxon>
    </lineage>
</organism>
<name>A0A6A5V2T5_9PLEO</name>
<dbReference type="Proteomes" id="UP000800036">
    <property type="component" value="Unassembled WGS sequence"/>
</dbReference>
<evidence type="ECO:0000313" key="2">
    <source>
        <dbReference type="EMBL" id="KAF1971324.1"/>
    </source>
</evidence>
<sequence>MLGCFFLQHHKLVLALQSMIPRTIVRSRTSHAIPRWPPSGDGSFRTKSKEPQERHFQGPGSVLFSWLGYNAQTAGREFTLSRRHALLCLLFLIRLGPRTRMYLFACSSRLDDAVIYCRVASPSMVYHTSSMGTEDSRTWRKTCLSCLKAPRVSNTMRSTRREIYGGLSTLVVDFAASKQSPDVPNNSGLATT</sequence>
<feature type="compositionally biased region" description="Basic and acidic residues" evidence="1">
    <location>
        <begin position="47"/>
        <end position="56"/>
    </location>
</feature>
<feature type="region of interest" description="Disordered" evidence="1">
    <location>
        <begin position="33"/>
        <end position="56"/>
    </location>
</feature>